<evidence type="ECO:0000256" key="3">
    <source>
        <dbReference type="ARBA" id="ARBA00023295"/>
    </source>
</evidence>
<comment type="similarity">
    <text evidence="1 4">Belongs to the glycosyl hydrolase 26 family.</text>
</comment>
<feature type="chain" id="PRO_5028986840" evidence="6">
    <location>
        <begin position="24"/>
        <end position="628"/>
    </location>
</feature>
<dbReference type="Gene3D" id="2.60.40.10">
    <property type="entry name" value="Immunoglobulins"/>
    <property type="match status" value="1"/>
</dbReference>
<gene>
    <name evidence="9" type="ORF">GO986_06510</name>
</gene>
<dbReference type="PROSITE" id="PS50853">
    <property type="entry name" value="FN3"/>
    <property type="match status" value="1"/>
</dbReference>
<dbReference type="SUPFAM" id="SSF51445">
    <property type="entry name" value="(Trans)glycosidases"/>
    <property type="match status" value="1"/>
</dbReference>
<feature type="active site" description="Proton donor" evidence="4">
    <location>
        <position position="186"/>
    </location>
</feature>
<reference evidence="9 10" key="1">
    <citation type="submission" date="2019-12" db="EMBL/GenBank/DDBJ databases">
        <title>Deinococcus sp. HMF7620 Genome sequencing and assembly.</title>
        <authorList>
            <person name="Kang H."/>
            <person name="Kim H."/>
            <person name="Joh K."/>
        </authorList>
    </citation>
    <scope>NUCLEOTIDE SEQUENCE [LARGE SCALE GENOMIC DNA]</scope>
    <source>
        <strain evidence="9 10">HMF7620</strain>
    </source>
</reference>
<organism evidence="9 10">
    <name type="scientific">Deinococcus arboris</name>
    <dbReference type="NCBI Taxonomy" id="2682977"/>
    <lineage>
        <taxon>Bacteria</taxon>
        <taxon>Thermotogati</taxon>
        <taxon>Deinococcota</taxon>
        <taxon>Deinococci</taxon>
        <taxon>Deinococcales</taxon>
        <taxon>Deinococcaceae</taxon>
        <taxon>Deinococcus</taxon>
    </lineage>
</organism>
<dbReference type="Proteomes" id="UP000483286">
    <property type="component" value="Unassembled WGS sequence"/>
</dbReference>
<protein>
    <submittedName>
        <fullName evidence="9">Uncharacterized protein</fullName>
    </submittedName>
</protein>
<dbReference type="Gene3D" id="3.20.20.80">
    <property type="entry name" value="Glycosidases"/>
    <property type="match status" value="1"/>
</dbReference>
<dbReference type="PROSITE" id="PS51764">
    <property type="entry name" value="GH26"/>
    <property type="match status" value="1"/>
</dbReference>
<evidence type="ECO:0000256" key="5">
    <source>
        <dbReference type="SAM" id="MobiDB-lite"/>
    </source>
</evidence>
<keyword evidence="2 4" id="KW-0378">Hydrolase</keyword>
<dbReference type="PROSITE" id="PS51257">
    <property type="entry name" value="PROKAR_LIPOPROTEIN"/>
    <property type="match status" value="1"/>
</dbReference>
<dbReference type="RefSeq" id="WP_157458471.1">
    <property type="nucleotide sequence ID" value="NZ_WQLB01000006.1"/>
</dbReference>
<evidence type="ECO:0000256" key="6">
    <source>
        <dbReference type="SAM" id="SignalP"/>
    </source>
</evidence>
<name>A0A7C9HYV1_9DEIO</name>
<dbReference type="Pfam" id="PF00041">
    <property type="entry name" value="fn3"/>
    <property type="match status" value="1"/>
</dbReference>
<evidence type="ECO:0000256" key="2">
    <source>
        <dbReference type="ARBA" id="ARBA00022801"/>
    </source>
</evidence>
<keyword evidence="3 4" id="KW-0326">Glycosidase</keyword>
<dbReference type="InterPro" id="IPR013783">
    <property type="entry name" value="Ig-like_fold"/>
</dbReference>
<dbReference type="PANTHER" id="PTHR40079">
    <property type="entry name" value="MANNAN ENDO-1,4-BETA-MANNOSIDASE E-RELATED"/>
    <property type="match status" value="1"/>
</dbReference>
<dbReference type="InterPro" id="IPR036116">
    <property type="entry name" value="FN3_sf"/>
</dbReference>
<evidence type="ECO:0000259" key="8">
    <source>
        <dbReference type="PROSITE" id="PS51764"/>
    </source>
</evidence>
<dbReference type="InterPro" id="IPR000805">
    <property type="entry name" value="Glyco_hydro_26"/>
</dbReference>
<evidence type="ECO:0000259" key="7">
    <source>
        <dbReference type="PROSITE" id="PS50853"/>
    </source>
</evidence>
<sequence>MSRLPTALRLLSATLLLSACSQAPQGQVPEPSASAALRAQAVTGKFTGNGIMVMSGQTTDGITNYSQTYPGKYAGVTLYVNPALQTSGFTGGNTPAWYASGYGNQDLTVAKNDTNAQQALAVGIWMGQAYDTDIAKAIDPSKPWQGNIQNSIDGAPVGTQLLQNMRSIITDLKNSGRPVFVRLGYEAEGPWNGYWPDAYKTVWSWFKAEIGRQGASNIALVWQLAAWCDGGVLAGSQPISPTGSNSNGQGPVGGNLAAYYDQWWPGSSNVDWTGISVFDQNQTCSNGLTAVQNVVNYLKGKGKPIMIAESTPRGYTLAADGQVKFEQVGRPTRTGLTGQTVWNEWYAPFFNFIEANSNDIRAVAYINDDWEAYSHWQCSLSPSGAIQGGCAEGEWGNSRLGVNATVRNNWLSRINNGQYQFVVGSGTGGGGGGGDTAAPTTPGTLSSPAKTSSSVNLTWGASTDNVGVARYEIHVNNALAGTSTGTSFTATGLSASTAYSFKVRAVDAAGNASAFNAPISVTTSAASGSVAIPGTVTTSAGSIASGTTRSFAVNATQNAKYKFLVTSTSSQNSQLITVSFNGETVQQAIDAGRTNTVYFQGVTSGNKTLSIRADSGAVSIGRVDAQTW</sequence>
<dbReference type="SUPFAM" id="SSF49265">
    <property type="entry name" value="Fibronectin type III"/>
    <property type="match status" value="1"/>
</dbReference>
<evidence type="ECO:0000256" key="1">
    <source>
        <dbReference type="ARBA" id="ARBA00007754"/>
    </source>
</evidence>
<feature type="domain" description="GH26" evidence="8">
    <location>
        <begin position="37"/>
        <end position="365"/>
    </location>
</feature>
<feature type="region of interest" description="Disordered" evidence="5">
    <location>
        <begin position="426"/>
        <end position="450"/>
    </location>
</feature>
<dbReference type="InterPro" id="IPR003961">
    <property type="entry name" value="FN3_dom"/>
</dbReference>
<dbReference type="SMART" id="SM00060">
    <property type="entry name" value="FN3"/>
    <property type="match status" value="1"/>
</dbReference>
<dbReference type="InterPro" id="IPR022790">
    <property type="entry name" value="GH26_dom"/>
</dbReference>
<evidence type="ECO:0000313" key="9">
    <source>
        <dbReference type="EMBL" id="MVN86415.1"/>
    </source>
</evidence>
<dbReference type="EMBL" id="WQLB01000006">
    <property type="protein sequence ID" value="MVN86415.1"/>
    <property type="molecule type" value="Genomic_DNA"/>
</dbReference>
<feature type="compositionally biased region" description="Gly residues" evidence="5">
    <location>
        <begin position="426"/>
        <end position="435"/>
    </location>
</feature>
<evidence type="ECO:0000256" key="4">
    <source>
        <dbReference type="PROSITE-ProRule" id="PRU01100"/>
    </source>
</evidence>
<feature type="signal peptide" evidence="6">
    <location>
        <begin position="1"/>
        <end position="23"/>
    </location>
</feature>
<dbReference type="GO" id="GO:0016985">
    <property type="term" value="F:mannan endo-1,4-beta-mannosidase activity"/>
    <property type="evidence" value="ECO:0007669"/>
    <property type="project" value="InterPro"/>
</dbReference>
<feature type="domain" description="Fibronectin type-III" evidence="7">
    <location>
        <begin position="441"/>
        <end position="526"/>
    </location>
</feature>
<dbReference type="CDD" id="cd00063">
    <property type="entry name" value="FN3"/>
    <property type="match status" value="1"/>
</dbReference>
<dbReference type="InterPro" id="IPR017853">
    <property type="entry name" value="GH"/>
</dbReference>
<dbReference type="PANTHER" id="PTHR40079:SF4">
    <property type="entry name" value="GH26 DOMAIN-CONTAINING PROTEIN-RELATED"/>
    <property type="match status" value="1"/>
</dbReference>
<dbReference type="GO" id="GO:0006080">
    <property type="term" value="P:substituted mannan metabolic process"/>
    <property type="evidence" value="ECO:0007669"/>
    <property type="project" value="InterPro"/>
</dbReference>
<accession>A0A7C9HYV1</accession>
<feature type="active site" description="Nucleophile" evidence="4">
    <location>
        <position position="309"/>
    </location>
</feature>
<proteinExistence type="inferred from homology"/>
<keyword evidence="6" id="KW-0732">Signal</keyword>
<comment type="caution">
    <text evidence="9">The sequence shown here is derived from an EMBL/GenBank/DDBJ whole genome shotgun (WGS) entry which is preliminary data.</text>
</comment>
<evidence type="ECO:0000313" key="10">
    <source>
        <dbReference type="Proteomes" id="UP000483286"/>
    </source>
</evidence>
<keyword evidence="10" id="KW-1185">Reference proteome</keyword>
<dbReference type="AlphaFoldDB" id="A0A7C9HYV1"/>